<dbReference type="AlphaFoldDB" id="A0A6A6E5Q6"/>
<protein>
    <recommendedName>
        <fullName evidence="3">Ndc10 domain-containing protein</fullName>
    </recommendedName>
</protein>
<sequence>MLLQSESRLEAEFLDFFTVLLPDKGLMPYYLMIMIMDNGKTNSLERLKYGVANAKHAELKGINKGQIRRARRWNNDALINCYLIYLPQPFINKSLAWFNSYADSKDNNYLAFTKDVKLSLLDVEEPEEVNDWGTEIREQLNGIALRLGDLLEDRISLTLHPTRHATTAVSSSATPASAATVARCCMGGGRLSFKRSGDGRLGVSTRAPQ</sequence>
<organism evidence="1 2">
    <name type="scientific">Zopfia rhizophila CBS 207.26</name>
    <dbReference type="NCBI Taxonomy" id="1314779"/>
    <lineage>
        <taxon>Eukaryota</taxon>
        <taxon>Fungi</taxon>
        <taxon>Dikarya</taxon>
        <taxon>Ascomycota</taxon>
        <taxon>Pezizomycotina</taxon>
        <taxon>Dothideomycetes</taxon>
        <taxon>Dothideomycetes incertae sedis</taxon>
        <taxon>Zopfiaceae</taxon>
        <taxon>Zopfia</taxon>
    </lineage>
</organism>
<keyword evidence="2" id="KW-1185">Reference proteome</keyword>
<evidence type="ECO:0008006" key="3">
    <source>
        <dbReference type="Google" id="ProtNLM"/>
    </source>
</evidence>
<evidence type="ECO:0000313" key="2">
    <source>
        <dbReference type="Proteomes" id="UP000800200"/>
    </source>
</evidence>
<name>A0A6A6E5Q6_9PEZI</name>
<reference evidence="1" key="1">
    <citation type="journal article" date="2020" name="Stud. Mycol.">
        <title>101 Dothideomycetes genomes: a test case for predicting lifestyles and emergence of pathogens.</title>
        <authorList>
            <person name="Haridas S."/>
            <person name="Albert R."/>
            <person name="Binder M."/>
            <person name="Bloem J."/>
            <person name="Labutti K."/>
            <person name="Salamov A."/>
            <person name="Andreopoulos B."/>
            <person name="Baker S."/>
            <person name="Barry K."/>
            <person name="Bills G."/>
            <person name="Bluhm B."/>
            <person name="Cannon C."/>
            <person name="Castanera R."/>
            <person name="Culley D."/>
            <person name="Daum C."/>
            <person name="Ezra D."/>
            <person name="Gonzalez J."/>
            <person name="Henrissat B."/>
            <person name="Kuo A."/>
            <person name="Liang C."/>
            <person name="Lipzen A."/>
            <person name="Lutzoni F."/>
            <person name="Magnuson J."/>
            <person name="Mondo S."/>
            <person name="Nolan M."/>
            <person name="Ohm R."/>
            <person name="Pangilinan J."/>
            <person name="Park H.-J."/>
            <person name="Ramirez L."/>
            <person name="Alfaro M."/>
            <person name="Sun H."/>
            <person name="Tritt A."/>
            <person name="Yoshinaga Y."/>
            <person name="Zwiers L.-H."/>
            <person name="Turgeon B."/>
            <person name="Goodwin S."/>
            <person name="Spatafora J."/>
            <person name="Crous P."/>
            <person name="Grigoriev I."/>
        </authorList>
    </citation>
    <scope>NUCLEOTIDE SEQUENCE</scope>
    <source>
        <strain evidence="1">CBS 207.26</strain>
    </source>
</reference>
<accession>A0A6A6E5Q6</accession>
<gene>
    <name evidence="1" type="ORF">K469DRAFT_707585</name>
</gene>
<evidence type="ECO:0000313" key="1">
    <source>
        <dbReference type="EMBL" id="KAF2185909.1"/>
    </source>
</evidence>
<dbReference type="Proteomes" id="UP000800200">
    <property type="component" value="Unassembled WGS sequence"/>
</dbReference>
<dbReference type="OrthoDB" id="4325529at2759"/>
<proteinExistence type="predicted"/>
<dbReference type="EMBL" id="ML994632">
    <property type="protein sequence ID" value="KAF2185909.1"/>
    <property type="molecule type" value="Genomic_DNA"/>
</dbReference>